<evidence type="ECO:0000256" key="1">
    <source>
        <dbReference type="ARBA" id="ARBA00007362"/>
    </source>
</evidence>
<evidence type="ECO:0000313" key="4">
    <source>
        <dbReference type="EMBL" id="VYU52886.1"/>
    </source>
</evidence>
<keyword evidence="2" id="KW-0812">Transmembrane</keyword>
<feature type="transmembrane region" description="Helical" evidence="2">
    <location>
        <begin position="32"/>
        <end position="50"/>
    </location>
</feature>
<feature type="transmembrane region" description="Helical" evidence="2">
    <location>
        <begin position="196"/>
        <end position="213"/>
    </location>
</feature>
<organism evidence="4">
    <name type="scientific">Intestinibacter bartlettii</name>
    <dbReference type="NCBI Taxonomy" id="261299"/>
    <lineage>
        <taxon>Bacteria</taxon>
        <taxon>Bacillati</taxon>
        <taxon>Bacillota</taxon>
        <taxon>Clostridia</taxon>
        <taxon>Peptostreptococcales</taxon>
        <taxon>Peptostreptococcaceae</taxon>
        <taxon>Intestinibacter</taxon>
    </lineage>
</organism>
<dbReference type="EMBL" id="CACRUE010000045">
    <property type="protein sequence ID" value="VYU52886.1"/>
    <property type="molecule type" value="Genomic_DNA"/>
</dbReference>
<feature type="domain" description="EamA" evidence="3">
    <location>
        <begin position="166"/>
        <end position="295"/>
    </location>
</feature>
<gene>
    <name evidence="4" type="ORF">IBLFYP30_00463</name>
</gene>
<sequence length="312" mass="34703">MNKATIKVLIAMLLWGSLGVFVKNISLDSVEIAFFRGIIGSVFLGIVLFIRMQNNKKLNQKSDELNNDFEDEDKKPSKKSIIILIISGMAIGLNWVFLFNSYNYITVANATIVYYLAPVIVIFVSPIFLKERLTLKKVLAVICAMIGLVLIVRTGQSSTNINLTQGIINAFLAACLYAGVIILNKFIKNVDDYTKTFIQLFMASMVLLPWVIFRNNILFDSTKSIILILILGIAHTGIAYCLYFSAMKDLKAQSIAILGYLDPVSSVVFSIFLLKEPFSIYQLIGGVIILLSAVIAERNPKPKTIENGEINL</sequence>
<evidence type="ECO:0000256" key="2">
    <source>
        <dbReference type="SAM" id="Phobius"/>
    </source>
</evidence>
<reference evidence="4" key="1">
    <citation type="submission" date="2019-11" db="EMBL/GenBank/DDBJ databases">
        <authorList>
            <person name="Feng L."/>
        </authorList>
    </citation>
    <scope>NUCLEOTIDE SEQUENCE</scope>
    <source>
        <strain evidence="4">IbartlettiiLFYP30</strain>
    </source>
</reference>
<dbReference type="RefSeq" id="WP_024038313.1">
    <property type="nucleotide sequence ID" value="NZ_CACRUE010000045.1"/>
</dbReference>
<feature type="transmembrane region" description="Helical" evidence="2">
    <location>
        <begin position="138"/>
        <end position="155"/>
    </location>
</feature>
<keyword evidence="2" id="KW-0472">Membrane</keyword>
<feature type="transmembrane region" description="Helical" evidence="2">
    <location>
        <begin position="112"/>
        <end position="129"/>
    </location>
</feature>
<feature type="transmembrane region" description="Helical" evidence="2">
    <location>
        <begin position="280"/>
        <end position="296"/>
    </location>
</feature>
<feature type="transmembrane region" description="Helical" evidence="2">
    <location>
        <begin position="225"/>
        <end position="243"/>
    </location>
</feature>
<feature type="transmembrane region" description="Helical" evidence="2">
    <location>
        <begin position="81"/>
        <end position="100"/>
    </location>
</feature>
<proteinExistence type="inferred from homology"/>
<feature type="transmembrane region" description="Helical" evidence="2">
    <location>
        <begin position="255"/>
        <end position="274"/>
    </location>
</feature>
<dbReference type="InterPro" id="IPR000620">
    <property type="entry name" value="EamA_dom"/>
</dbReference>
<keyword evidence="2" id="KW-1133">Transmembrane helix</keyword>
<protein>
    <submittedName>
        <fullName evidence="4">Aromatic amino acid exporter</fullName>
    </submittedName>
</protein>
<feature type="transmembrane region" description="Helical" evidence="2">
    <location>
        <begin position="167"/>
        <end position="184"/>
    </location>
</feature>
<dbReference type="PANTHER" id="PTHR22911:SF102">
    <property type="entry name" value="MEMBRANE PROTEIN"/>
    <property type="match status" value="1"/>
</dbReference>
<feature type="domain" description="EamA" evidence="3">
    <location>
        <begin position="6"/>
        <end position="152"/>
    </location>
</feature>
<dbReference type="SUPFAM" id="SSF103481">
    <property type="entry name" value="Multidrug resistance efflux transporter EmrE"/>
    <property type="match status" value="2"/>
</dbReference>
<comment type="similarity">
    <text evidence="1">Belongs to the EamA transporter family.</text>
</comment>
<dbReference type="InterPro" id="IPR037185">
    <property type="entry name" value="EmrE-like"/>
</dbReference>
<dbReference type="PANTHER" id="PTHR22911">
    <property type="entry name" value="ACYL-MALONYL CONDENSING ENZYME-RELATED"/>
    <property type="match status" value="1"/>
</dbReference>
<dbReference type="GO" id="GO:0016020">
    <property type="term" value="C:membrane"/>
    <property type="evidence" value="ECO:0007669"/>
    <property type="project" value="InterPro"/>
</dbReference>
<evidence type="ECO:0000259" key="3">
    <source>
        <dbReference type="Pfam" id="PF00892"/>
    </source>
</evidence>
<dbReference type="Gene3D" id="1.10.3730.20">
    <property type="match status" value="1"/>
</dbReference>
<name>A0A6N3FM15_9FIRM</name>
<dbReference type="Pfam" id="PF00892">
    <property type="entry name" value="EamA"/>
    <property type="match status" value="2"/>
</dbReference>
<accession>A0A6N3FM15</accession>
<dbReference type="AlphaFoldDB" id="A0A6N3FM15"/>